<dbReference type="OMA" id="CILNNAP"/>
<sequence>MDTDAPPSTFDRDQGFLPRQIDIGESSSMPSPSRPEPIPVRNDVLHSGIWLPPDYSHGPKTTVICKVPDDFPLRRHFTKPYPRMDDVPKYDLSEAEKKAVKYFGTVDMVVEGEETEIKAPHIWLPHAKYILGNGPLSAVFLCRTHPEGDVSLDLEELGLDDQLRPMSNIPDEPVFDHDTVHGLTGGPRGAGKNTGRGSRAGRTVRRAGHTSGRAPGRGEPTPSRSAIQVPINRGGSTTSRRRPRDPEAEVPNKRQSVEVNSADVTVTGDQGLPTSPARGPMPEVQLSPSSLLRSPGTAVGSSSSTRQKVYELLSRPSFLSDLGPGIYSRAQEWIETNIVPLCASVKAALFHPPSTAGQLFRPNLDVREDESIFADIPANGGTLGYRLLKGLQLPFDRPADKLVAPAAQLAHDLVVAGNSAVELIAQYLEYQRLAESAGGTIQGLEADKIGLSAQISQLEASLESEKKAKAEADKELGELRLKAKELEDLQLKNSNLEVALKASKDERETAVKSAAAEARQTAVADFKRSEEFVGLLGERYDGGWVAAKRCVCHSHPSFDWEQMEVAFGEGVHRQPLADEPYICSEEIIANILPTAEDDAPPS</sequence>
<dbReference type="Gramene" id="KMS95629">
    <property type="protein sequence ID" value="KMS95629"/>
    <property type="gene ID" value="BVRB_006400"/>
</dbReference>
<feature type="compositionally biased region" description="Gly residues" evidence="2">
    <location>
        <begin position="183"/>
        <end position="194"/>
    </location>
</feature>
<evidence type="ECO:0000256" key="1">
    <source>
        <dbReference type="SAM" id="Coils"/>
    </source>
</evidence>
<keyword evidence="4" id="KW-1185">Reference proteome</keyword>
<feature type="coiled-coil region" evidence="1">
    <location>
        <begin position="441"/>
        <end position="506"/>
    </location>
</feature>
<feature type="region of interest" description="Disordered" evidence="2">
    <location>
        <begin position="170"/>
        <end position="306"/>
    </location>
</feature>
<dbReference type="AlphaFoldDB" id="A0A0J8B3C8"/>
<evidence type="ECO:0000313" key="3">
    <source>
        <dbReference type="EMBL" id="KMS95629.1"/>
    </source>
</evidence>
<organism evidence="3 4">
    <name type="scientific">Beta vulgaris subsp. vulgaris</name>
    <name type="common">Beet</name>
    <dbReference type="NCBI Taxonomy" id="3555"/>
    <lineage>
        <taxon>Eukaryota</taxon>
        <taxon>Viridiplantae</taxon>
        <taxon>Streptophyta</taxon>
        <taxon>Embryophyta</taxon>
        <taxon>Tracheophyta</taxon>
        <taxon>Spermatophyta</taxon>
        <taxon>Magnoliopsida</taxon>
        <taxon>eudicotyledons</taxon>
        <taxon>Gunneridae</taxon>
        <taxon>Pentapetalae</taxon>
        <taxon>Caryophyllales</taxon>
        <taxon>Chenopodiaceae</taxon>
        <taxon>Betoideae</taxon>
        <taxon>Beta</taxon>
    </lineage>
</organism>
<protein>
    <submittedName>
        <fullName evidence="3">Uncharacterized protein</fullName>
    </submittedName>
</protein>
<dbReference type="OrthoDB" id="1829451at2759"/>
<feature type="compositionally biased region" description="Basic and acidic residues" evidence="2">
    <location>
        <begin position="244"/>
        <end position="256"/>
    </location>
</feature>
<reference evidence="3 4" key="1">
    <citation type="journal article" date="2014" name="Nature">
        <title>The genome of the recently domesticated crop plant sugar beet (Beta vulgaris).</title>
        <authorList>
            <person name="Dohm J.C."/>
            <person name="Minoche A.E."/>
            <person name="Holtgrawe D."/>
            <person name="Capella-Gutierrez S."/>
            <person name="Zakrzewski F."/>
            <person name="Tafer H."/>
            <person name="Rupp O."/>
            <person name="Sorensen T.R."/>
            <person name="Stracke R."/>
            <person name="Reinhardt R."/>
            <person name="Goesmann A."/>
            <person name="Kraft T."/>
            <person name="Schulz B."/>
            <person name="Stadler P.F."/>
            <person name="Schmidt T."/>
            <person name="Gabaldon T."/>
            <person name="Lehrach H."/>
            <person name="Weisshaar B."/>
            <person name="Himmelbauer H."/>
        </authorList>
    </citation>
    <scope>NUCLEOTIDE SEQUENCE [LARGE SCALE GENOMIC DNA]</scope>
    <source>
        <tissue evidence="3">Taproot</tissue>
    </source>
</reference>
<feature type="region of interest" description="Disordered" evidence="2">
    <location>
        <begin position="1"/>
        <end position="37"/>
    </location>
</feature>
<evidence type="ECO:0000256" key="2">
    <source>
        <dbReference type="SAM" id="MobiDB-lite"/>
    </source>
</evidence>
<name>A0A0J8B3C8_BETVV</name>
<dbReference type="Proteomes" id="UP000035740">
    <property type="component" value="Unassembled WGS sequence"/>
</dbReference>
<gene>
    <name evidence="3" type="ORF">BVRB_006400</name>
</gene>
<accession>A0A0J8B3C8</accession>
<keyword evidence="1" id="KW-0175">Coiled coil</keyword>
<feature type="compositionally biased region" description="Polar residues" evidence="2">
    <location>
        <begin position="257"/>
        <end position="268"/>
    </location>
</feature>
<evidence type="ECO:0000313" key="4">
    <source>
        <dbReference type="Proteomes" id="UP000035740"/>
    </source>
</evidence>
<proteinExistence type="predicted"/>
<dbReference type="EMBL" id="KQ090447">
    <property type="protein sequence ID" value="KMS95629.1"/>
    <property type="molecule type" value="Genomic_DNA"/>
</dbReference>